<dbReference type="InterPro" id="IPR017981">
    <property type="entry name" value="GPCR_2-like_7TM"/>
</dbReference>
<keyword evidence="4 8" id="KW-0812">Transmembrane</keyword>
<evidence type="ECO:0000256" key="1">
    <source>
        <dbReference type="ARBA" id="ARBA00004141"/>
    </source>
</evidence>
<sequence>IITTLGFENCALPCRSVYFQTEGDRRFVEFWLGLWSVLCAVSTLITVLTFATTPNRFQYPGQPIIYLSICYFFVSVGYIIRVALGHEAVACTSVPVADASAHLDAACTAVFLLTYFFGMAASVWWVVLTITWFLAAGMKWGNEAISKYTQIFHFISWVLPAIQTGTVLMFRAVDGDPVAGLCSVGATNDANLAFHVLLPLVVYTIIGTFFLFAGFVALCRIRRVIKFQVPIGVRTDRLEKLMIKLGIFGLLYTVPAVVVIACLSYELQQRSLWQLGVACSCQFKQSADLPSEQV</sequence>
<keyword evidence="11" id="KW-1185">Reference proteome</keyword>
<dbReference type="GO" id="GO:0017147">
    <property type="term" value="F:Wnt-protein binding"/>
    <property type="evidence" value="ECO:0007669"/>
    <property type="project" value="TreeGrafter"/>
</dbReference>
<comment type="subcellular location">
    <subcellularLocation>
        <location evidence="1">Membrane</location>
        <topology evidence="1">Multi-pass membrane protein</topology>
    </subcellularLocation>
</comment>
<accession>A0A3P6QF43</accession>
<reference evidence="10 11" key="1">
    <citation type="submission" date="2018-11" db="EMBL/GenBank/DDBJ databases">
        <authorList>
            <consortium name="Pathogen Informatics"/>
        </authorList>
    </citation>
    <scope>NUCLEOTIDE SEQUENCE [LARGE SCALE GENOMIC DNA]</scope>
</reference>
<keyword evidence="5 8" id="KW-1133">Transmembrane helix</keyword>
<gene>
    <name evidence="10" type="ORF">DILT_LOCUS216</name>
</gene>
<dbReference type="InterPro" id="IPR000539">
    <property type="entry name" value="Frizzled/Smoothened_7TM"/>
</dbReference>
<feature type="non-terminal residue" evidence="10">
    <location>
        <position position="1"/>
    </location>
</feature>
<feature type="transmembrane region" description="Helical" evidence="8">
    <location>
        <begin position="241"/>
        <end position="267"/>
    </location>
</feature>
<dbReference type="OrthoDB" id="10053709at2759"/>
<evidence type="ECO:0000256" key="2">
    <source>
        <dbReference type="ARBA" id="ARBA00008077"/>
    </source>
</evidence>
<feature type="transmembrane region" description="Helical" evidence="8">
    <location>
        <begin position="64"/>
        <end position="84"/>
    </location>
</feature>
<evidence type="ECO:0000256" key="6">
    <source>
        <dbReference type="ARBA" id="ARBA00023136"/>
    </source>
</evidence>
<dbReference type="Pfam" id="PF01534">
    <property type="entry name" value="Frizzled"/>
    <property type="match status" value="1"/>
</dbReference>
<dbReference type="PANTHER" id="PTHR11309">
    <property type="entry name" value="FRIZZLED"/>
    <property type="match status" value="1"/>
</dbReference>
<keyword evidence="7" id="KW-0675">Receptor</keyword>
<comment type="similarity">
    <text evidence="2">Belongs to the G-protein coupled receptor Fz/Smo family.</text>
</comment>
<keyword evidence="6 8" id="KW-0472">Membrane</keyword>
<protein>
    <recommendedName>
        <fullName evidence="9">G-protein coupled receptors family 2 profile 2 domain-containing protein</fullName>
    </recommendedName>
</protein>
<dbReference type="AlphaFoldDB" id="A0A3P6QF43"/>
<evidence type="ECO:0000259" key="9">
    <source>
        <dbReference type="PROSITE" id="PS50261"/>
    </source>
</evidence>
<evidence type="ECO:0000256" key="4">
    <source>
        <dbReference type="ARBA" id="ARBA00022692"/>
    </source>
</evidence>
<dbReference type="Gene3D" id="1.20.1070.10">
    <property type="entry name" value="Rhodopsin 7-helix transmembrane proteins"/>
    <property type="match status" value="1"/>
</dbReference>
<dbReference type="PROSITE" id="PS50261">
    <property type="entry name" value="G_PROTEIN_RECEP_F2_4"/>
    <property type="match status" value="1"/>
</dbReference>
<feature type="transmembrane region" description="Helical" evidence="8">
    <location>
        <begin position="193"/>
        <end position="221"/>
    </location>
</feature>
<dbReference type="Proteomes" id="UP000281553">
    <property type="component" value="Unassembled WGS sequence"/>
</dbReference>
<evidence type="ECO:0000313" key="10">
    <source>
        <dbReference type="EMBL" id="VDK30681.1"/>
    </source>
</evidence>
<feature type="transmembrane region" description="Helical" evidence="8">
    <location>
        <begin position="154"/>
        <end position="173"/>
    </location>
</feature>
<proteinExistence type="inferred from homology"/>
<feature type="transmembrane region" description="Helical" evidence="8">
    <location>
        <begin position="30"/>
        <end position="52"/>
    </location>
</feature>
<dbReference type="GO" id="GO:0060070">
    <property type="term" value="P:canonical Wnt signaling pathway"/>
    <property type="evidence" value="ECO:0007669"/>
    <property type="project" value="TreeGrafter"/>
</dbReference>
<dbReference type="PANTHER" id="PTHR11309:SF126">
    <property type="entry name" value="FRIZZLED-2"/>
    <property type="match status" value="1"/>
</dbReference>
<dbReference type="EMBL" id="UYRU01000776">
    <property type="protein sequence ID" value="VDK30681.1"/>
    <property type="molecule type" value="Genomic_DNA"/>
</dbReference>
<name>A0A3P6QF43_DIBLA</name>
<feature type="domain" description="G-protein coupled receptors family 2 profile 2" evidence="9">
    <location>
        <begin position="28"/>
        <end position="294"/>
    </location>
</feature>
<evidence type="ECO:0000256" key="8">
    <source>
        <dbReference type="SAM" id="Phobius"/>
    </source>
</evidence>
<evidence type="ECO:0000256" key="3">
    <source>
        <dbReference type="ARBA" id="ARBA00022473"/>
    </source>
</evidence>
<keyword evidence="3" id="KW-0217">Developmental protein</keyword>
<evidence type="ECO:0000256" key="5">
    <source>
        <dbReference type="ARBA" id="ARBA00022989"/>
    </source>
</evidence>
<dbReference type="SMART" id="SM01330">
    <property type="entry name" value="Frizzled"/>
    <property type="match status" value="1"/>
</dbReference>
<dbReference type="GO" id="GO:0005886">
    <property type="term" value="C:plasma membrane"/>
    <property type="evidence" value="ECO:0007669"/>
    <property type="project" value="TreeGrafter"/>
</dbReference>
<feature type="non-terminal residue" evidence="10">
    <location>
        <position position="294"/>
    </location>
</feature>
<dbReference type="PRINTS" id="PR00489">
    <property type="entry name" value="FRIZZLED"/>
</dbReference>
<dbReference type="InterPro" id="IPR015526">
    <property type="entry name" value="Frizzled/SFRP"/>
</dbReference>
<dbReference type="GO" id="GO:0042813">
    <property type="term" value="F:Wnt receptor activity"/>
    <property type="evidence" value="ECO:0007669"/>
    <property type="project" value="TreeGrafter"/>
</dbReference>
<evidence type="ECO:0000313" key="11">
    <source>
        <dbReference type="Proteomes" id="UP000281553"/>
    </source>
</evidence>
<dbReference type="GO" id="GO:0035567">
    <property type="term" value="P:non-canonical Wnt signaling pathway"/>
    <property type="evidence" value="ECO:0007669"/>
    <property type="project" value="TreeGrafter"/>
</dbReference>
<organism evidence="10 11">
    <name type="scientific">Dibothriocephalus latus</name>
    <name type="common">Fish tapeworm</name>
    <name type="synonym">Diphyllobothrium latum</name>
    <dbReference type="NCBI Taxonomy" id="60516"/>
    <lineage>
        <taxon>Eukaryota</taxon>
        <taxon>Metazoa</taxon>
        <taxon>Spiralia</taxon>
        <taxon>Lophotrochozoa</taxon>
        <taxon>Platyhelminthes</taxon>
        <taxon>Cestoda</taxon>
        <taxon>Eucestoda</taxon>
        <taxon>Diphyllobothriidea</taxon>
        <taxon>Diphyllobothriidae</taxon>
        <taxon>Dibothriocephalus</taxon>
    </lineage>
</organism>
<evidence type="ECO:0000256" key="7">
    <source>
        <dbReference type="ARBA" id="ARBA00023170"/>
    </source>
</evidence>